<name>A0A811Q7T5_9POAL</name>
<keyword evidence="3" id="KW-1185">Reference proteome</keyword>
<dbReference type="EMBL" id="CAJGYO010000009">
    <property type="protein sequence ID" value="CAD6254274.1"/>
    <property type="molecule type" value="Genomic_DNA"/>
</dbReference>
<accession>A0A811Q7T5</accession>
<dbReference type="AlphaFoldDB" id="A0A811Q7T5"/>
<evidence type="ECO:0000256" key="1">
    <source>
        <dbReference type="SAM" id="Coils"/>
    </source>
</evidence>
<keyword evidence="1" id="KW-0175">Coiled coil</keyword>
<dbReference type="Proteomes" id="UP000604825">
    <property type="component" value="Unassembled WGS sequence"/>
</dbReference>
<evidence type="ECO:0000313" key="3">
    <source>
        <dbReference type="Proteomes" id="UP000604825"/>
    </source>
</evidence>
<organism evidence="2 3">
    <name type="scientific">Miscanthus lutarioriparius</name>
    <dbReference type="NCBI Taxonomy" id="422564"/>
    <lineage>
        <taxon>Eukaryota</taxon>
        <taxon>Viridiplantae</taxon>
        <taxon>Streptophyta</taxon>
        <taxon>Embryophyta</taxon>
        <taxon>Tracheophyta</taxon>
        <taxon>Spermatophyta</taxon>
        <taxon>Magnoliopsida</taxon>
        <taxon>Liliopsida</taxon>
        <taxon>Poales</taxon>
        <taxon>Poaceae</taxon>
        <taxon>PACMAD clade</taxon>
        <taxon>Panicoideae</taxon>
        <taxon>Andropogonodae</taxon>
        <taxon>Andropogoneae</taxon>
        <taxon>Saccharinae</taxon>
        <taxon>Miscanthus</taxon>
    </lineage>
</organism>
<sequence length="374" mass="40335">MKKPSTLLRSFSSRLSTWLAPSPAVAPWPPVRSAYDRWLATELDELRADPLAPCTSAAWLDRALSLAVAAQRRLVVSGIASGGAASSIDRRTIDERVDDTAELLDACAWLRDRLDTLRGYVAATRTALHWLEGGHGHGGEGAAAARRAAAAFAECEAVERRCGAELAMCGSNLRRLGERALLRTTRQQQTAATGAHHCWSDEEAVSGARALALLAVGALGTALAFRPRRSVCGLAGSGGKAAAQWECALQDVQRHVREEYDRRRKEGVPCMVELDAAAATSRAVRCAVASGRGRRCPETIVAEARRRCDELEDTVAAFEEKVGELHRELIAVRMLLLEWAQIAGGHEVLRFACTPAHSEASCPRLSRSKGSDLN</sequence>
<dbReference type="OrthoDB" id="1878996at2759"/>
<reference evidence="2" key="1">
    <citation type="submission" date="2020-10" db="EMBL/GenBank/DDBJ databases">
        <authorList>
            <person name="Han B."/>
            <person name="Lu T."/>
            <person name="Zhao Q."/>
            <person name="Huang X."/>
            <person name="Zhao Y."/>
        </authorList>
    </citation>
    <scope>NUCLEOTIDE SEQUENCE</scope>
</reference>
<proteinExistence type="predicted"/>
<protein>
    <submittedName>
        <fullName evidence="2">Uncharacterized protein</fullName>
    </submittedName>
</protein>
<feature type="coiled-coil region" evidence="1">
    <location>
        <begin position="301"/>
        <end position="328"/>
    </location>
</feature>
<evidence type="ECO:0000313" key="2">
    <source>
        <dbReference type="EMBL" id="CAD6254274.1"/>
    </source>
</evidence>
<gene>
    <name evidence="2" type="ORF">NCGR_LOCUS37880</name>
</gene>
<comment type="caution">
    <text evidence="2">The sequence shown here is derived from an EMBL/GenBank/DDBJ whole genome shotgun (WGS) entry which is preliminary data.</text>
</comment>
<dbReference type="PANTHER" id="PTHR31509">
    <property type="entry name" value="BPS1-LIKE PROTEIN"/>
    <property type="match status" value="1"/>
</dbReference>